<comment type="caution">
    <text evidence="4">The sequence shown here is derived from an EMBL/GenBank/DDBJ whole genome shotgun (WGS) entry which is preliminary data.</text>
</comment>
<proteinExistence type="predicted"/>
<dbReference type="Gene3D" id="3.30.1370.50">
    <property type="entry name" value="R3H-like domain"/>
    <property type="match status" value="1"/>
</dbReference>
<dbReference type="InterPro" id="IPR036867">
    <property type="entry name" value="R3H_dom_sf"/>
</dbReference>
<evidence type="ECO:0000256" key="1">
    <source>
        <dbReference type="ARBA" id="ARBA00022553"/>
    </source>
</evidence>
<dbReference type="CDD" id="cd02642">
    <property type="entry name" value="R3H_encore_like"/>
    <property type="match status" value="1"/>
</dbReference>
<gene>
    <name evidence="4" type="ORF">CAUJ_LOCUS3739</name>
</gene>
<dbReference type="GO" id="GO:0003676">
    <property type="term" value="F:nucleic acid binding"/>
    <property type="evidence" value="ECO:0007669"/>
    <property type="project" value="UniProtKB-UniRule"/>
</dbReference>
<reference evidence="4" key="1">
    <citation type="submission" date="2020-10" db="EMBL/GenBank/DDBJ databases">
        <authorList>
            <person name="Kikuchi T."/>
        </authorList>
    </citation>
    <scope>NUCLEOTIDE SEQUENCE</scope>
    <source>
        <strain evidence="4">NKZ352</strain>
    </source>
</reference>
<dbReference type="AlphaFoldDB" id="A0A8S1H315"/>
<protein>
    <recommendedName>
        <fullName evidence="3">R3H domain-containing protein</fullName>
    </recommendedName>
</protein>
<dbReference type="InterPro" id="IPR001374">
    <property type="entry name" value="R3H_dom"/>
</dbReference>
<dbReference type="OrthoDB" id="278430at2759"/>
<dbReference type="PANTHER" id="PTHR15672">
    <property type="entry name" value="CAMP-REGULATED PHOSPHOPROTEIN 21 RELATED R3H DOMAIN CONTAINING PROTEIN"/>
    <property type="match status" value="1"/>
</dbReference>
<dbReference type="SUPFAM" id="SSF82708">
    <property type="entry name" value="R3H domain"/>
    <property type="match status" value="1"/>
</dbReference>
<sequence>MATERTAPWSQENVKEKTEDEAEPKEQRRRSTTVIVTNNVSMPKAEEVIQELYHTDISRRKLSKQSATVDEPPSLGTDFLDAEKTSESLNIPAISEEAPIASSDSLPPVLRPSLQRGLALCGDDDTKLRPASAARLSSQSLSLSRSFSRESVEYTDRNGTNLLEFIRKTLHKSQSDRKQLLFFEMQLTELFHDVEKQSRLFRDLLSSYNRMVLHRCAALFGMDHNITNKKTEVIVNKSSKTQLPLFKFQDLIEHDRFFDDSLVKNRLHQENGRPVYSHACSFGNNAVYMDQSSLRRVKSYEVHCPQQPYYEQSHFSTVPCEPTRPQPLWIPQRSFDCAPNCVDSSQTPCMKKADSFGGMNYVYRSHSDQPPMNSASYYQLPQPSTIFVQRNPSHISRYEYMGHYSNLHAPMHNLVEAMGNDLHVDPYAYKYSPDTTYHSYNGPSPQSVNQTLYVESCQPCFVAGPASVPTRQYSHVPFRNFAHPPFQHQHSDFAYYRPNNQHIAEYSTGEETPTCYVHLPSRNENFIPPQRSEELDYDPSTQQDLPPMLSVAPESHRAVAAQNFIQKSTDDGYGSMQQEKDSDCGVDSAPSPQGVFP</sequence>
<feature type="region of interest" description="Disordered" evidence="2">
    <location>
        <begin position="1"/>
        <end position="34"/>
    </location>
</feature>
<feature type="region of interest" description="Disordered" evidence="2">
    <location>
        <begin position="560"/>
        <end position="597"/>
    </location>
</feature>
<evidence type="ECO:0000259" key="3">
    <source>
        <dbReference type="PROSITE" id="PS51061"/>
    </source>
</evidence>
<dbReference type="PANTHER" id="PTHR15672:SF8">
    <property type="entry name" value="PROTEIN ENCORE"/>
    <property type="match status" value="1"/>
</dbReference>
<keyword evidence="1" id="KW-0597">Phosphoprotein</keyword>
<dbReference type="Proteomes" id="UP000835052">
    <property type="component" value="Unassembled WGS sequence"/>
</dbReference>
<dbReference type="PROSITE" id="PS51061">
    <property type="entry name" value="R3H"/>
    <property type="match status" value="1"/>
</dbReference>
<evidence type="ECO:0000313" key="5">
    <source>
        <dbReference type="Proteomes" id="UP000835052"/>
    </source>
</evidence>
<dbReference type="InterPro" id="IPR051937">
    <property type="entry name" value="R3H_domain_containing"/>
</dbReference>
<dbReference type="EMBL" id="CAJGYM010000007">
    <property type="protein sequence ID" value="CAD6187820.1"/>
    <property type="molecule type" value="Genomic_DNA"/>
</dbReference>
<evidence type="ECO:0000313" key="4">
    <source>
        <dbReference type="EMBL" id="CAD6187820.1"/>
    </source>
</evidence>
<accession>A0A8S1H315</accession>
<feature type="domain" description="R3H" evidence="3">
    <location>
        <begin position="177"/>
        <end position="241"/>
    </location>
</feature>
<evidence type="ECO:0000256" key="2">
    <source>
        <dbReference type="SAM" id="MobiDB-lite"/>
    </source>
</evidence>
<keyword evidence="5" id="KW-1185">Reference proteome</keyword>
<organism evidence="4 5">
    <name type="scientific">Caenorhabditis auriculariae</name>
    <dbReference type="NCBI Taxonomy" id="2777116"/>
    <lineage>
        <taxon>Eukaryota</taxon>
        <taxon>Metazoa</taxon>
        <taxon>Ecdysozoa</taxon>
        <taxon>Nematoda</taxon>
        <taxon>Chromadorea</taxon>
        <taxon>Rhabditida</taxon>
        <taxon>Rhabditina</taxon>
        <taxon>Rhabditomorpha</taxon>
        <taxon>Rhabditoidea</taxon>
        <taxon>Rhabditidae</taxon>
        <taxon>Peloderinae</taxon>
        <taxon>Caenorhabditis</taxon>
    </lineage>
</organism>
<name>A0A8S1H315_9PELO</name>